<protein>
    <submittedName>
        <fullName evidence="3">PEP-CTERM protein-sorting domain-containing protein</fullName>
    </submittedName>
</protein>
<evidence type="ECO:0000256" key="1">
    <source>
        <dbReference type="ARBA" id="ARBA00022729"/>
    </source>
</evidence>
<proteinExistence type="predicted"/>
<dbReference type="FunCoup" id="A0A146GBW0">
    <property type="interactions" value="3"/>
</dbReference>
<dbReference type="Proteomes" id="UP000076023">
    <property type="component" value="Unassembled WGS sequence"/>
</dbReference>
<dbReference type="InterPro" id="IPR013425">
    <property type="entry name" value="Autotrns_rpt"/>
</dbReference>
<dbReference type="InterPro" id="IPR013424">
    <property type="entry name" value="Ice-binding_C"/>
</dbReference>
<accession>A0A146GBW0</accession>
<sequence length="624" mass="61436">MNRSPLPRNVALGILVLALAQVAGRADNGTWTSTASGNWSDIANWNSGSGPVANGATYTADFNAGLTGGITITLDADRTIGNLSFTDTVAPVNNYSITGSSSGTRTLTLNANGSGGGTSTIAVNTGTAAIGGSNLVLAGSSSINKTGAGTLNVSTDNTSGAFTGGITVSEGTLGMNAANAFRNVAVTLDSSVNNATLSLNVNAAMNIGSITVAAGGTGTASINYTIANGNTLAGSIILNKSATFNTSSSSVLISTGLISGTGGILKTGAGTLVLRRTNNTFEGGVTVSQGGLRLNGSGKVAGTGVIVLGDANTGSSNISLNLNQNGGAILNDARFTSNGSGSAVLSSYDSDTGGGTTYSGNVQIDRNIELKNNNSSTGRNFTLSGVISGVGGVTTTVASSGNRLVISGSNTYQGGTTVNAGTILVSNTSGSGLGSGNVSVNSGGILGGKGAFTGDVSVALGGTLAPGESIESLASGGVSFVAGSKFAYEVNSSAALSAGADLQLANGNLSLSGTVELTLTNIAGSPVAFAENTTFTLINYSGVWNSGLFTFGGNQLADGAVFSFNGQDWAIDYNATSGGSNFSTEYIGGSYVNITAVPEPTTWVLLGLGLGVVLVRAGSRRVRS</sequence>
<evidence type="ECO:0000313" key="4">
    <source>
        <dbReference type="Proteomes" id="UP000076023"/>
    </source>
</evidence>
<dbReference type="NCBIfam" id="TIGR02601">
    <property type="entry name" value="autotrns_rpt"/>
    <property type="match status" value="2"/>
</dbReference>
<keyword evidence="1 2" id="KW-0732">Signal</keyword>
<dbReference type="InParanoid" id="A0A146GBW0"/>
<organism evidence="3 4">
    <name type="scientific">Terrimicrobium sacchariphilum</name>
    <dbReference type="NCBI Taxonomy" id="690879"/>
    <lineage>
        <taxon>Bacteria</taxon>
        <taxon>Pseudomonadati</taxon>
        <taxon>Verrucomicrobiota</taxon>
        <taxon>Terrimicrobiia</taxon>
        <taxon>Terrimicrobiales</taxon>
        <taxon>Terrimicrobiaceae</taxon>
        <taxon>Terrimicrobium</taxon>
    </lineage>
</organism>
<keyword evidence="4" id="KW-1185">Reference proteome</keyword>
<evidence type="ECO:0000313" key="3">
    <source>
        <dbReference type="EMBL" id="GAT34693.1"/>
    </source>
</evidence>
<dbReference type="EMBL" id="BDCO01000002">
    <property type="protein sequence ID" value="GAT34693.1"/>
    <property type="molecule type" value="Genomic_DNA"/>
</dbReference>
<name>A0A146GBW0_TERSA</name>
<dbReference type="Pfam" id="PF12951">
    <property type="entry name" value="PATR"/>
    <property type="match status" value="3"/>
</dbReference>
<dbReference type="AlphaFoldDB" id="A0A146GBW0"/>
<dbReference type="STRING" id="690879.TSACC_23125"/>
<dbReference type="RefSeq" id="WP_075080305.1">
    <property type="nucleotide sequence ID" value="NZ_BDCO01000002.1"/>
</dbReference>
<evidence type="ECO:0000256" key="2">
    <source>
        <dbReference type="SAM" id="SignalP"/>
    </source>
</evidence>
<dbReference type="NCBIfam" id="TIGR02595">
    <property type="entry name" value="PEP_CTERM"/>
    <property type="match status" value="1"/>
</dbReference>
<gene>
    <name evidence="3" type="ORF">TSACC_23125</name>
</gene>
<feature type="chain" id="PRO_5007524718" evidence="2">
    <location>
        <begin position="26"/>
        <end position="624"/>
    </location>
</feature>
<comment type="caution">
    <text evidence="3">The sequence shown here is derived from an EMBL/GenBank/DDBJ whole genome shotgun (WGS) entry which is preliminary data.</text>
</comment>
<reference evidence="4" key="1">
    <citation type="journal article" date="2017" name="Genome Announc.">
        <title>Draft Genome Sequence of Terrimicrobium sacchariphilum NM-5T, a Facultative Anaerobic Soil Bacterium of the Class Spartobacteria.</title>
        <authorList>
            <person name="Qiu Y.L."/>
            <person name="Tourlousse D.M."/>
            <person name="Matsuura N."/>
            <person name="Ohashi A."/>
            <person name="Sekiguchi Y."/>
        </authorList>
    </citation>
    <scope>NUCLEOTIDE SEQUENCE [LARGE SCALE GENOMIC DNA]</scope>
    <source>
        <strain evidence="4">NM-5</strain>
    </source>
</reference>
<feature type="signal peptide" evidence="2">
    <location>
        <begin position="1"/>
        <end position="25"/>
    </location>
</feature>